<accession>A0A482VZN8</accession>
<evidence type="ECO:0000313" key="2">
    <source>
        <dbReference type="Proteomes" id="UP000292052"/>
    </source>
</evidence>
<keyword evidence="2" id="KW-1185">Reference proteome</keyword>
<comment type="caution">
    <text evidence="1">The sequence shown here is derived from an EMBL/GenBank/DDBJ whole genome shotgun (WGS) entry which is preliminary data.</text>
</comment>
<name>A0A482VZN8_ASBVE</name>
<proteinExistence type="predicted"/>
<reference evidence="1 2" key="1">
    <citation type="submission" date="2017-03" db="EMBL/GenBank/DDBJ databases">
        <title>Genome of the blue death feigning beetle - Asbolus verrucosus.</title>
        <authorList>
            <person name="Rider S.D."/>
        </authorList>
    </citation>
    <scope>NUCLEOTIDE SEQUENCE [LARGE SCALE GENOMIC DNA]</scope>
    <source>
        <strain evidence="1">Butters</strain>
        <tissue evidence="1">Head and leg muscle</tissue>
    </source>
</reference>
<dbReference type="Proteomes" id="UP000292052">
    <property type="component" value="Unassembled WGS sequence"/>
</dbReference>
<sequence>MKLQLLKLLMKTPMLVRDSLLEGLVSVNFPLTEF</sequence>
<dbReference type="EMBL" id="QDEB01048182">
    <property type="protein sequence ID" value="RZC37899.1"/>
    <property type="molecule type" value="Genomic_DNA"/>
</dbReference>
<gene>
    <name evidence="1" type="ORF">BDFB_014969</name>
</gene>
<protein>
    <submittedName>
        <fullName evidence="1">Uncharacterized protein</fullName>
    </submittedName>
</protein>
<dbReference type="AlphaFoldDB" id="A0A482VZN8"/>
<evidence type="ECO:0000313" key="1">
    <source>
        <dbReference type="EMBL" id="RZC37899.1"/>
    </source>
</evidence>
<organism evidence="1 2">
    <name type="scientific">Asbolus verrucosus</name>
    <name type="common">Desert ironclad beetle</name>
    <dbReference type="NCBI Taxonomy" id="1661398"/>
    <lineage>
        <taxon>Eukaryota</taxon>
        <taxon>Metazoa</taxon>
        <taxon>Ecdysozoa</taxon>
        <taxon>Arthropoda</taxon>
        <taxon>Hexapoda</taxon>
        <taxon>Insecta</taxon>
        <taxon>Pterygota</taxon>
        <taxon>Neoptera</taxon>
        <taxon>Endopterygota</taxon>
        <taxon>Coleoptera</taxon>
        <taxon>Polyphaga</taxon>
        <taxon>Cucujiformia</taxon>
        <taxon>Tenebrionidae</taxon>
        <taxon>Pimeliinae</taxon>
        <taxon>Asbolus</taxon>
    </lineage>
</organism>